<protein>
    <submittedName>
        <fullName evidence="1">Uncharacterized protein</fullName>
    </submittedName>
</protein>
<proteinExistence type="predicted"/>
<sequence length="29" mass="3367">MNCVTWIIAKKIIELDYIVTNIVTEVKES</sequence>
<organism evidence="1 2">
    <name type="scientific">Trichomalopsis sarcophagae</name>
    <dbReference type="NCBI Taxonomy" id="543379"/>
    <lineage>
        <taxon>Eukaryota</taxon>
        <taxon>Metazoa</taxon>
        <taxon>Ecdysozoa</taxon>
        <taxon>Arthropoda</taxon>
        <taxon>Hexapoda</taxon>
        <taxon>Insecta</taxon>
        <taxon>Pterygota</taxon>
        <taxon>Neoptera</taxon>
        <taxon>Endopterygota</taxon>
        <taxon>Hymenoptera</taxon>
        <taxon>Apocrita</taxon>
        <taxon>Proctotrupomorpha</taxon>
        <taxon>Chalcidoidea</taxon>
        <taxon>Pteromalidae</taxon>
        <taxon>Pteromalinae</taxon>
        <taxon>Trichomalopsis</taxon>
    </lineage>
</organism>
<dbReference type="Proteomes" id="UP000215335">
    <property type="component" value="Unassembled WGS sequence"/>
</dbReference>
<accession>A0A232EMH7</accession>
<gene>
    <name evidence="1" type="ORF">TSAR_003104</name>
</gene>
<dbReference type="EMBL" id="NNAY01003353">
    <property type="protein sequence ID" value="OXU19560.1"/>
    <property type="molecule type" value="Genomic_DNA"/>
</dbReference>
<name>A0A232EMH7_9HYME</name>
<comment type="caution">
    <text evidence="1">The sequence shown here is derived from an EMBL/GenBank/DDBJ whole genome shotgun (WGS) entry which is preliminary data.</text>
</comment>
<keyword evidence="2" id="KW-1185">Reference proteome</keyword>
<reference evidence="1 2" key="1">
    <citation type="journal article" date="2017" name="Curr. Biol.">
        <title>The Evolution of Venom by Co-option of Single-Copy Genes.</title>
        <authorList>
            <person name="Martinson E.O."/>
            <person name="Mrinalini"/>
            <person name="Kelkar Y.D."/>
            <person name="Chang C.H."/>
            <person name="Werren J.H."/>
        </authorList>
    </citation>
    <scope>NUCLEOTIDE SEQUENCE [LARGE SCALE GENOMIC DNA]</scope>
    <source>
        <strain evidence="1 2">Alberta</strain>
        <tissue evidence="1">Whole body</tissue>
    </source>
</reference>
<evidence type="ECO:0000313" key="2">
    <source>
        <dbReference type="Proteomes" id="UP000215335"/>
    </source>
</evidence>
<evidence type="ECO:0000313" key="1">
    <source>
        <dbReference type="EMBL" id="OXU19560.1"/>
    </source>
</evidence>
<dbReference type="AlphaFoldDB" id="A0A232EMH7"/>